<evidence type="ECO:0000313" key="1">
    <source>
        <dbReference type="EMBL" id="PIO67367.1"/>
    </source>
</evidence>
<dbReference type="EMBL" id="KZ347641">
    <property type="protein sequence ID" value="PIO67367.1"/>
    <property type="molecule type" value="Genomic_DNA"/>
</dbReference>
<organism evidence="1 2">
    <name type="scientific">Teladorsagia circumcincta</name>
    <name type="common">Brown stomach worm</name>
    <name type="synonym">Ostertagia circumcincta</name>
    <dbReference type="NCBI Taxonomy" id="45464"/>
    <lineage>
        <taxon>Eukaryota</taxon>
        <taxon>Metazoa</taxon>
        <taxon>Ecdysozoa</taxon>
        <taxon>Nematoda</taxon>
        <taxon>Chromadorea</taxon>
        <taxon>Rhabditida</taxon>
        <taxon>Rhabditina</taxon>
        <taxon>Rhabditomorpha</taxon>
        <taxon>Strongyloidea</taxon>
        <taxon>Trichostrongylidae</taxon>
        <taxon>Teladorsagia</taxon>
    </lineage>
</organism>
<dbReference type="Proteomes" id="UP000230423">
    <property type="component" value="Unassembled WGS sequence"/>
</dbReference>
<name>A0A2G9UAU4_TELCI</name>
<proteinExistence type="predicted"/>
<sequence length="71" mass="8272">MHWYSSLFPCLVDQKCEFKFHLEGLYMTSEWHEHSFFLEVKPRAELASLFVDCPPEYAKAGGEAGDENDKE</sequence>
<protein>
    <submittedName>
        <fullName evidence="1">Uncharacterized protein</fullName>
    </submittedName>
</protein>
<dbReference type="OrthoDB" id="5795359at2759"/>
<accession>A0A2G9UAU4</accession>
<keyword evidence="2" id="KW-1185">Reference proteome</keyword>
<gene>
    <name evidence="1" type="ORF">TELCIR_10885</name>
</gene>
<dbReference type="AlphaFoldDB" id="A0A2G9UAU4"/>
<evidence type="ECO:0000313" key="2">
    <source>
        <dbReference type="Proteomes" id="UP000230423"/>
    </source>
</evidence>
<reference evidence="1 2" key="1">
    <citation type="submission" date="2015-09" db="EMBL/GenBank/DDBJ databases">
        <title>Draft genome of the parasitic nematode Teladorsagia circumcincta isolate WARC Sus (inbred).</title>
        <authorList>
            <person name="Mitreva M."/>
        </authorList>
    </citation>
    <scope>NUCLEOTIDE SEQUENCE [LARGE SCALE GENOMIC DNA]</scope>
    <source>
        <strain evidence="1 2">S</strain>
    </source>
</reference>